<dbReference type="AlphaFoldDB" id="A0A8H4IUS4"/>
<sequence>MSDGGCVGRMLALDNSSSGLHAAEHSVLLEHADVVKANDHMARPAAILCLAAAAIGLYFVAHLFSRRHRQLAQFPGPRWAAHTRLWLARVVNSGRSPYTFVDVSKKYGPMARIGPNHLLTSDPDFVRHILSAHSRYTRGPWYDSMRIDPHSPNIVSERSVQKHHKLRYQMSAGYAGKDIEGVEAAVDERLMHFIDKIEERWVSKPGSTEIFDIARRIQFLTLDMISQLCFGRSLGFVEADNDAFEFQATVEFQMPIVNLFSVMVELSRLYEILSGIPFIRKVIVPSAGDKFGVGPIMAISREVINERLAEGGKQKKDMLGSFLKRGLTPDEVEMEVSISLIAGSDTTATAMRAILLAIISNPRVYSRLVREIDDAIAAGKVSSPIRDDEARKLPYLQAVIKEGLRRFSPITQLRERVVPPQGDSFNGQFIPGGTFIGINSWTIQCNPIYGEDPEVFRPERWLIDDEERLRQMTYNHELIFGWGTTRCLGVPIALMNLNKLFVELLRRYDIETINPHKPWHSECYGIFFQRDFNVRISHRQAGST</sequence>
<dbReference type="Proteomes" id="UP000572817">
    <property type="component" value="Unassembled WGS sequence"/>
</dbReference>
<keyword evidence="4 5" id="KW-0349">Heme</keyword>
<gene>
    <name evidence="7" type="ORF">GTA08_BOTSDO03618</name>
</gene>
<dbReference type="SUPFAM" id="SSF48264">
    <property type="entry name" value="Cytochrome P450"/>
    <property type="match status" value="1"/>
</dbReference>
<evidence type="ECO:0000256" key="3">
    <source>
        <dbReference type="ARBA" id="ARBA00023004"/>
    </source>
</evidence>
<organism evidence="7 8">
    <name type="scientific">Botryosphaeria dothidea</name>
    <dbReference type="NCBI Taxonomy" id="55169"/>
    <lineage>
        <taxon>Eukaryota</taxon>
        <taxon>Fungi</taxon>
        <taxon>Dikarya</taxon>
        <taxon>Ascomycota</taxon>
        <taxon>Pezizomycotina</taxon>
        <taxon>Dothideomycetes</taxon>
        <taxon>Dothideomycetes incertae sedis</taxon>
        <taxon>Botryosphaeriales</taxon>
        <taxon>Botryosphaeriaceae</taxon>
        <taxon>Botryosphaeria</taxon>
    </lineage>
</organism>
<dbReference type="PANTHER" id="PTHR24305:SF168">
    <property type="entry name" value="P450, PUTATIVE (EUROFUNG)-RELATED"/>
    <property type="match status" value="1"/>
</dbReference>
<dbReference type="InterPro" id="IPR001128">
    <property type="entry name" value="Cyt_P450"/>
</dbReference>
<dbReference type="InterPro" id="IPR017972">
    <property type="entry name" value="Cyt_P450_CS"/>
</dbReference>
<evidence type="ECO:0000256" key="2">
    <source>
        <dbReference type="ARBA" id="ARBA00022723"/>
    </source>
</evidence>
<dbReference type="InterPro" id="IPR050121">
    <property type="entry name" value="Cytochrome_P450_monoxygenase"/>
</dbReference>
<dbReference type="GO" id="GO:0005506">
    <property type="term" value="F:iron ion binding"/>
    <property type="evidence" value="ECO:0007669"/>
    <property type="project" value="InterPro"/>
</dbReference>
<dbReference type="GO" id="GO:0016705">
    <property type="term" value="F:oxidoreductase activity, acting on paired donors, with incorporation or reduction of molecular oxygen"/>
    <property type="evidence" value="ECO:0007669"/>
    <property type="project" value="InterPro"/>
</dbReference>
<accession>A0A8H4IUS4</accession>
<keyword evidence="2 4" id="KW-0479">Metal-binding</keyword>
<dbReference type="GO" id="GO:0004497">
    <property type="term" value="F:monooxygenase activity"/>
    <property type="evidence" value="ECO:0007669"/>
    <property type="project" value="UniProtKB-KW"/>
</dbReference>
<keyword evidence="6" id="KW-1133">Transmembrane helix</keyword>
<dbReference type="PRINTS" id="PR00463">
    <property type="entry name" value="EP450I"/>
</dbReference>
<dbReference type="GO" id="GO:0020037">
    <property type="term" value="F:heme binding"/>
    <property type="evidence" value="ECO:0007669"/>
    <property type="project" value="InterPro"/>
</dbReference>
<comment type="caution">
    <text evidence="7">The sequence shown here is derived from an EMBL/GenBank/DDBJ whole genome shotgun (WGS) entry which is preliminary data.</text>
</comment>
<evidence type="ECO:0000256" key="4">
    <source>
        <dbReference type="PIRSR" id="PIRSR602401-1"/>
    </source>
</evidence>
<dbReference type="CDD" id="cd11060">
    <property type="entry name" value="CYP57A1-like"/>
    <property type="match status" value="1"/>
</dbReference>
<keyword evidence="5" id="KW-0560">Oxidoreductase</keyword>
<dbReference type="Gene3D" id="1.10.630.10">
    <property type="entry name" value="Cytochrome P450"/>
    <property type="match status" value="1"/>
</dbReference>
<protein>
    <submittedName>
        <fullName evidence="7">Cytochrome p450 protein</fullName>
    </submittedName>
</protein>
<dbReference type="PROSITE" id="PS00086">
    <property type="entry name" value="CYTOCHROME_P450"/>
    <property type="match status" value="1"/>
</dbReference>
<reference evidence="7" key="1">
    <citation type="submission" date="2020-04" db="EMBL/GenBank/DDBJ databases">
        <title>Genome Assembly and Annotation of Botryosphaeria dothidea sdau 11-99, a Latent Pathogen of Apple Fruit Ring Rot in China.</title>
        <authorList>
            <person name="Yu C."/>
            <person name="Diao Y."/>
            <person name="Lu Q."/>
            <person name="Zhao J."/>
            <person name="Cui S."/>
            <person name="Peng C."/>
            <person name="He B."/>
            <person name="Liu H."/>
        </authorList>
    </citation>
    <scope>NUCLEOTIDE SEQUENCE [LARGE SCALE GENOMIC DNA]</scope>
    <source>
        <strain evidence="7">Sdau11-99</strain>
    </source>
</reference>
<keyword evidence="8" id="KW-1185">Reference proteome</keyword>
<dbReference type="Pfam" id="PF00067">
    <property type="entry name" value="p450"/>
    <property type="match status" value="1"/>
</dbReference>
<comment type="cofactor">
    <cofactor evidence="1 4">
        <name>heme</name>
        <dbReference type="ChEBI" id="CHEBI:30413"/>
    </cofactor>
</comment>
<evidence type="ECO:0000313" key="7">
    <source>
        <dbReference type="EMBL" id="KAF4307860.1"/>
    </source>
</evidence>
<evidence type="ECO:0000256" key="6">
    <source>
        <dbReference type="SAM" id="Phobius"/>
    </source>
</evidence>
<dbReference type="InterPro" id="IPR036396">
    <property type="entry name" value="Cyt_P450_sf"/>
</dbReference>
<feature type="binding site" description="axial binding residue" evidence="4">
    <location>
        <position position="487"/>
    </location>
    <ligand>
        <name>heme</name>
        <dbReference type="ChEBI" id="CHEBI:30413"/>
    </ligand>
    <ligandPart>
        <name>Fe</name>
        <dbReference type="ChEBI" id="CHEBI:18248"/>
    </ligandPart>
</feature>
<comment type="similarity">
    <text evidence="5">Belongs to the cytochrome P450 family.</text>
</comment>
<keyword evidence="3 4" id="KW-0408">Iron</keyword>
<keyword evidence="6" id="KW-0812">Transmembrane</keyword>
<dbReference type="PANTHER" id="PTHR24305">
    <property type="entry name" value="CYTOCHROME P450"/>
    <property type="match status" value="1"/>
</dbReference>
<dbReference type="InterPro" id="IPR002401">
    <property type="entry name" value="Cyt_P450_E_grp-I"/>
</dbReference>
<evidence type="ECO:0000256" key="5">
    <source>
        <dbReference type="RuleBase" id="RU000461"/>
    </source>
</evidence>
<keyword evidence="5" id="KW-0503">Monooxygenase</keyword>
<keyword evidence="6" id="KW-0472">Membrane</keyword>
<dbReference type="OrthoDB" id="3934656at2759"/>
<name>A0A8H4IUS4_9PEZI</name>
<proteinExistence type="inferred from homology"/>
<evidence type="ECO:0000313" key="8">
    <source>
        <dbReference type="Proteomes" id="UP000572817"/>
    </source>
</evidence>
<feature type="transmembrane region" description="Helical" evidence="6">
    <location>
        <begin position="45"/>
        <end position="64"/>
    </location>
</feature>
<dbReference type="PRINTS" id="PR00385">
    <property type="entry name" value="P450"/>
</dbReference>
<dbReference type="EMBL" id="WWBZ02000022">
    <property type="protein sequence ID" value="KAF4307860.1"/>
    <property type="molecule type" value="Genomic_DNA"/>
</dbReference>
<evidence type="ECO:0000256" key="1">
    <source>
        <dbReference type="ARBA" id="ARBA00001971"/>
    </source>
</evidence>